<dbReference type="OrthoDB" id="7958566at2"/>
<dbReference type="Proteomes" id="UP000245396">
    <property type="component" value="Unassembled WGS sequence"/>
</dbReference>
<sequence length="145" mass="16366">MRRGLKDDFLAYVKRNPHANTREIAAALDCHEAYVRSTARRQGIRLASNGRRGRPVAAAPKFSRPRLRIKEFRGTPEQYDALARKVALVDLEHRDCRWPVGDPRDTDFGFCGHIKEPGKPYCAHHQRRSEGGGTPAGRSAHRVQA</sequence>
<proteinExistence type="predicted"/>
<comment type="caution">
    <text evidence="2">The sequence shown here is derived from an EMBL/GenBank/DDBJ whole genome shotgun (WGS) entry which is preliminary data.</text>
</comment>
<dbReference type="AlphaFoldDB" id="A0A316BZR5"/>
<organism evidence="2 3">
    <name type="scientific">Pseudaminobacter salicylatoxidans</name>
    <dbReference type="NCBI Taxonomy" id="93369"/>
    <lineage>
        <taxon>Bacteria</taxon>
        <taxon>Pseudomonadati</taxon>
        <taxon>Pseudomonadota</taxon>
        <taxon>Alphaproteobacteria</taxon>
        <taxon>Hyphomicrobiales</taxon>
        <taxon>Phyllobacteriaceae</taxon>
        <taxon>Pseudaminobacter</taxon>
    </lineage>
</organism>
<reference evidence="2 3" key="1">
    <citation type="submission" date="2018-05" db="EMBL/GenBank/DDBJ databases">
        <title>Genomic Encyclopedia of Type Strains, Phase IV (KMG-IV): sequencing the most valuable type-strain genomes for metagenomic binning, comparative biology and taxonomic classification.</title>
        <authorList>
            <person name="Goeker M."/>
        </authorList>
    </citation>
    <scope>NUCLEOTIDE SEQUENCE [LARGE SCALE GENOMIC DNA]</scope>
    <source>
        <strain evidence="2 3">DSM 6986</strain>
    </source>
</reference>
<dbReference type="EMBL" id="QGGG01000012">
    <property type="protein sequence ID" value="PWJ80604.1"/>
    <property type="molecule type" value="Genomic_DNA"/>
</dbReference>
<protein>
    <submittedName>
        <fullName evidence="2">GcrA cell cycle regulator</fullName>
    </submittedName>
</protein>
<dbReference type="InterPro" id="IPR011681">
    <property type="entry name" value="GcrA"/>
</dbReference>
<accession>A0A316BZR5</accession>
<evidence type="ECO:0000256" key="1">
    <source>
        <dbReference type="SAM" id="MobiDB-lite"/>
    </source>
</evidence>
<evidence type="ECO:0000313" key="3">
    <source>
        <dbReference type="Proteomes" id="UP000245396"/>
    </source>
</evidence>
<gene>
    <name evidence="2" type="ORF">C7441_112146</name>
</gene>
<dbReference type="RefSeq" id="WP_109613877.1">
    <property type="nucleotide sequence ID" value="NZ_QGGG01000012.1"/>
</dbReference>
<keyword evidence="3" id="KW-1185">Reference proteome</keyword>
<dbReference type="Pfam" id="PF07750">
    <property type="entry name" value="GcrA"/>
    <property type="match status" value="1"/>
</dbReference>
<feature type="region of interest" description="Disordered" evidence="1">
    <location>
        <begin position="122"/>
        <end position="145"/>
    </location>
</feature>
<name>A0A316BZR5_PSESE</name>
<evidence type="ECO:0000313" key="2">
    <source>
        <dbReference type="EMBL" id="PWJ80604.1"/>
    </source>
</evidence>